<evidence type="ECO:0000259" key="4">
    <source>
        <dbReference type="PROSITE" id="PS50020"/>
    </source>
</evidence>
<organism evidence="5 6">
    <name type="scientific">Parasitella parasitica</name>
    <dbReference type="NCBI Taxonomy" id="35722"/>
    <lineage>
        <taxon>Eukaryota</taxon>
        <taxon>Fungi</taxon>
        <taxon>Fungi incertae sedis</taxon>
        <taxon>Mucoromycota</taxon>
        <taxon>Mucoromycotina</taxon>
        <taxon>Mucoromycetes</taxon>
        <taxon>Mucorales</taxon>
        <taxon>Mucorineae</taxon>
        <taxon>Mucoraceae</taxon>
        <taxon>Parasitella</taxon>
    </lineage>
</organism>
<dbReference type="InterPro" id="IPR036020">
    <property type="entry name" value="WW_dom_sf"/>
</dbReference>
<evidence type="ECO:0000313" key="5">
    <source>
        <dbReference type="EMBL" id="CEP14737.1"/>
    </source>
</evidence>
<dbReference type="SUPFAM" id="SSF51045">
    <property type="entry name" value="WW domain"/>
    <property type="match status" value="1"/>
</dbReference>
<dbReference type="OrthoDB" id="3045089at2759"/>
<protein>
    <recommendedName>
        <fullName evidence="4">WW domain-containing protein</fullName>
    </recommendedName>
</protein>
<evidence type="ECO:0000256" key="1">
    <source>
        <dbReference type="ARBA" id="ARBA00022553"/>
    </source>
</evidence>
<keyword evidence="1" id="KW-0597">Phosphoprotein</keyword>
<accession>A0A0B7NH81</accession>
<feature type="compositionally biased region" description="Low complexity" evidence="3">
    <location>
        <begin position="118"/>
        <end position="173"/>
    </location>
</feature>
<feature type="region of interest" description="Disordered" evidence="3">
    <location>
        <begin position="305"/>
        <end position="331"/>
    </location>
</feature>
<dbReference type="FunFam" id="2.20.70.10:FF:000035">
    <property type="entry name" value="Salvador homolog 1 (Drosophila)"/>
    <property type="match status" value="1"/>
</dbReference>
<gene>
    <name evidence="5" type="primary">PARPA_08921.1 scaffold 35213</name>
</gene>
<dbReference type="Pfam" id="PF00397">
    <property type="entry name" value="WW"/>
    <property type="match status" value="1"/>
</dbReference>
<feature type="compositionally biased region" description="Low complexity" evidence="3">
    <location>
        <begin position="74"/>
        <end position="94"/>
    </location>
</feature>
<dbReference type="Gene3D" id="2.20.70.10">
    <property type="match status" value="1"/>
</dbReference>
<dbReference type="InterPro" id="IPR001202">
    <property type="entry name" value="WW_dom"/>
</dbReference>
<dbReference type="EMBL" id="LN731682">
    <property type="protein sequence ID" value="CEP14737.1"/>
    <property type="molecule type" value="Genomic_DNA"/>
</dbReference>
<feature type="compositionally biased region" description="Acidic residues" evidence="3">
    <location>
        <begin position="320"/>
        <end position="331"/>
    </location>
</feature>
<dbReference type="SMART" id="SM00456">
    <property type="entry name" value="WW"/>
    <property type="match status" value="1"/>
</dbReference>
<dbReference type="AlphaFoldDB" id="A0A0B7NH81"/>
<feature type="region of interest" description="Disordered" evidence="3">
    <location>
        <begin position="1"/>
        <end position="181"/>
    </location>
</feature>
<evidence type="ECO:0000256" key="3">
    <source>
        <dbReference type="SAM" id="MobiDB-lite"/>
    </source>
</evidence>
<dbReference type="CDD" id="cd00201">
    <property type="entry name" value="WW"/>
    <property type="match status" value="1"/>
</dbReference>
<feature type="compositionally biased region" description="Basic and acidic residues" evidence="3">
    <location>
        <begin position="207"/>
        <end position="223"/>
    </location>
</feature>
<feature type="region of interest" description="Disordered" evidence="3">
    <location>
        <begin position="207"/>
        <end position="274"/>
    </location>
</feature>
<sequence length="331" mass="36557">MSVQLPPGWEEKFTPEGRPYYVDHNTRSTHWQKPALAPPAYGNYNSPPPLPTSRPEGFGYPPQLPQNGAPYPPQQQQYSVYPPQQSPYGNSYPQQRPPAPPPQASSYGGGSYPPPQHQPSYGSNSSYPSQASSYGNSPQQQQQQRLQQNPQKGYPAPQGYQPGYPAQQGYPPKSSGISPGMKMAGAAAAGIAGGLVIGGIMNHEQEQNDRIERLEQEQRDLEYQQHYQQQPSYNPPPPIENQASDGGYGNYNPGDYPQDEGGNTQTTIIREDGGWFGADKETVITTDEYGGQTITERKDGWFDNDVQVTNIDPDGNTTYEEYDEDNSGFFD</sequence>
<proteinExistence type="predicted"/>
<reference evidence="5 6" key="1">
    <citation type="submission" date="2014-09" db="EMBL/GenBank/DDBJ databases">
        <authorList>
            <person name="Ellenberger Sabrina"/>
        </authorList>
    </citation>
    <scope>NUCLEOTIDE SEQUENCE [LARGE SCALE GENOMIC DNA]</scope>
    <source>
        <strain evidence="5 6">CBS 412.66</strain>
    </source>
</reference>
<keyword evidence="6" id="KW-1185">Reference proteome</keyword>
<evidence type="ECO:0000256" key="2">
    <source>
        <dbReference type="ARBA" id="ARBA00022737"/>
    </source>
</evidence>
<dbReference type="Proteomes" id="UP000054107">
    <property type="component" value="Unassembled WGS sequence"/>
</dbReference>
<feature type="compositionally biased region" description="Polar residues" evidence="3">
    <location>
        <begin position="306"/>
        <end position="319"/>
    </location>
</feature>
<keyword evidence="2" id="KW-0677">Repeat</keyword>
<dbReference type="PROSITE" id="PS50020">
    <property type="entry name" value="WW_DOMAIN_2"/>
    <property type="match status" value="1"/>
</dbReference>
<dbReference type="GO" id="GO:0035329">
    <property type="term" value="P:hippo signaling"/>
    <property type="evidence" value="ECO:0007669"/>
    <property type="project" value="UniProtKB-ARBA"/>
</dbReference>
<evidence type="ECO:0000313" key="6">
    <source>
        <dbReference type="Proteomes" id="UP000054107"/>
    </source>
</evidence>
<name>A0A0B7NH81_9FUNG</name>
<feature type="domain" description="WW" evidence="4">
    <location>
        <begin position="3"/>
        <end position="36"/>
    </location>
</feature>
<dbReference type="STRING" id="35722.A0A0B7NH81"/>